<dbReference type="Proteomes" id="UP000237061">
    <property type="component" value="Unassembled WGS sequence"/>
</dbReference>
<keyword evidence="2" id="KW-1185">Reference proteome</keyword>
<name>A0A2S3ZSX2_ARTGL</name>
<protein>
    <submittedName>
        <fullName evidence="1">Uncharacterized protein</fullName>
    </submittedName>
</protein>
<evidence type="ECO:0000313" key="1">
    <source>
        <dbReference type="EMBL" id="POH72194.1"/>
    </source>
</evidence>
<sequence>MSESSGASPWTADTTAANEELFTEDFDPVLGESLVLGGMALLDPFTADTAQDLAPSAQARLWLVGASGGVGVSSLATWCGEVAAEGFDPARLGGLPGFSNAGGWYGGVPVGAPVWIVARVDPRSLEAARVLAGRWSRAELPWTVAGLVLAYGPEGTGKKAVNTAKAISRLFPQTVSLPWQEADENGQLAELAQSHRRIRATVATITATEKSAHWIRPATTVAGTHN</sequence>
<dbReference type="Pfam" id="PF20373">
    <property type="entry name" value="DUF6668"/>
    <property type="match status" value="1"/>
</dbReference>
<dbReference type="RefSeq" id="WP_103467046.1">
    <property type="nucleotide sequence ID" value="NZ_PPXC01000016.1"/>
</dbReference>
<accession>A0A2S3ZSX2</accession>
<dbReference type="EMBL" id="PPXC01000016">
    <property type="protein sequence ID" value="POH72194.1"/>
    <property type="molecule type" value="Genomic_DNA"/>
</dbReference>
<dbReference type="InterPro" id="IPR046609">
    <property type="entry name" value="DUF6668"/>
</dbReference>
<dbReference type="AlphaFoldDB" id="A0A2S3ZSX2"/>
<comment type="caution">
    <text evidence="1">The sequence shown here is derived from an EMBL/GenBank/DDBJ whole genome shotgun (WGS) entry which is preliminary data.</text>
</comment>
<proteinExistence type="predicted"/>
<gene>
    <name evidence="1" type="ORF">CVS27_17020</name>
</gene>
<evidence type="ECO:0000313" key="2">
    <source>
        <dbReference type="Proteomes" id="UP000237061"/>
    </source>
</evidence>
<organism evidence="1 2">
    <name type="scientific">Arthrobacter glacialis</name>
    <dbReference type="NCBI Taxonomy" id="1664"/>
    <lineage>
        <taxon>Bacteria</taxon>
        <taxon>Bacillati</taxon>
        <taxon>Actinomycetota</taxon>
        <taxon>Actinomycetes</taxon>
        <taxon>Micrococcales</taxon>
        <taxon>Micrococcaceae</taxon>
        <taxon>Arthrobacter</taxon>
    </lineage>
</organism>
<reference evidence="1 2" key="1">
    <citation type="submission" date="2018-01" db="EMBL/GenBank/DDBJ databases">
        <title>Arthrobacter sp. nov., from glaciers in China.</title>
        <authorList>
            <person name="Liu Q."/>
            <person name="Xin Y.-H."/>
        </authorList>
    </citation>
    <scope>NUCLEOTIDE SEQUENCE [LARGE SCALE GENOMIC DNA]</scope>
    <source>
        <strain evidence="1 2">HLT2-12-2</strain>
    </source>
</reference>